<protein>
    <submittedName>
        <fullName evidence="3">Transposase</fullName>
    </submittedName>
</protein>
<dbReference type="WBParaSite" id="GPUH_0000846901-mRNA-1">
    <property type="protein sequence ID" value="GPUH_0000846901-mRNA-1"/>
    <property type="gene ID" value="GPUH_0000846901"/>
</dbReference>
<dbReference type="Gene3D" id="1.10.555.10">
    <property type="entry name" value="Rho GTPase activation protein"/>
    <property type="match status" value="1"/>
</dbReference>
<dbReference type="GO" id="GO:0035023">
    <property type="term" value="P:regulation of Rho protein signal transduction"/>
    <property type="evidence" value="ECO:0007669"/>
    <property type="project" value="TreeGrafter"/>
</dbReference>
<proteinExistence type="predicted"/>
<sequence>MMRFLRAVAPDTVGIFRKSGVRSRISELRMLCDAAPETEVFSDGKDLDPTQVS</sequence>
<name>A0A183DIB9_9BILA</name>
<dbReference type="PANTHER" id="PTHR12659:SF7">
    <property type="entry name" value="CROSSVEINLESS C, ISOFORM C"/>
    <property type="match status" value="1"/>
</dbReference>
<dbReference type="InterPro" id="IPR008936">
    <property type="entry name" value="Rho_GTPase_activation_prot"/>
</dbReference>
<dbReference type="SUPFAM" id="SSF48350">
    <property type="entry name" value="GTPase activation domain, GAP"/>
    <property type="match status" value="1"/>
</dbReference>
<dbReference type="Proteomes" id="UP000271098">
    <property type="component" value="Unassembled WGS sequence"/>
</dbReference>
<gene>
    <name evidence="1" type="ORF">GPUH_LOCUS8458</name>
</gene>
<evidence type="ECO:0000313" key="1">
    <source>
        <dbReference type="EMBL" id="VDK62792.1"/>
    </source>
</evidence>
<evidence type="ECO:0000313" key="3">
    <source>
        <dbReference type="WBParaSite" id="GPUH_0000846901-mRNA-1"/>
    </source>
</evidence>
<evidence type="ECO:0000313" key="2">
    <source>
        <dbReference type="Proteomes" id="UP000271098"/>
    </source>
</evidence>
<organism evidence="3">
    <name type="scientific">Gongylonema pulchrum</name>
    <dbReference type="NCBI Taxonomy" id="637853"/>
    <lineage>
        <taxon>Eukaryota</taxon>
        <taxon>Metazoa</taxon>
        <taxon>Ecdysozoa</taxon>
        <taxon>Nematoda</taxon>
        <taxon>Chromadorea</taxon>
        <taxon>Rhabditida</taxon>
        <taxon>Spirurina</taxon>
        <taxon>Spiruromorpha</taxon>
        <taxon>Spiruroidea</taxon>
        <taxon>Gongylonematidae</taxon>
        <taxon>Gongylonema</taxon>
    </lineage>
</organism>
<dbReference type="PANTHER" id="PTHR12659">
    <property type="entry name" value="RHO-TYPE GTPASE ACTIVATING PROTEIN"/>
    <property type="match status" value="1"/>
</dbReference>
<dbReference type="OrthoDB" id="10003330at2759"/>
<keyword evidence="2" id="KW-1185">Reference proteome</keyword>
<dbReference type="GO" id="GO:0030036">
    <property type="term" value="P:actin cytoskeleton organization"/>
    <property type="evidence" value="ECO:0007669"/>
    <property type="project" value="TreeGrafter"/>
</dbReference>
<dbReference type="EMBL" id="UYRT01024749">
    <property type="protein sequence ID" value="VDK62792.1"/>
    <property type="molecule type" value="Genomic_DNA"/>
</dbReference>
<dbReference type="AlphaFoldDB" id="A0A183DIB9"/>
<accession>A0A183DIB9</accession>
<dbReference type="GO" id="GO:0005096">
    <property type="term" value="F:GTPase activator activity"/>
    <property type="evidence" value="ECO:0007669"/>
    <property type="project" value="TreeGrafter"/>
</dbReference>
<reference evidence="3" key="1">
    <citation type="submission" date="2016-06" db="UniProtKB">
        <authorList>
            <consortium name="WormBaseParasite"/>
        </authorList>
    </citation>
    <scope>IDENTIFICATION</scope>
</reference>
<reference evidence="1 2" key="2">
    <citation type="submission" date="2018-11" db="EMBL/GenBank/DDBJ databases">
        <authorList>
            <consortium name="Pathogen Informatics"/>
        </authorList>
    </citation>
    <scope>NUCLEOTIDE SEQUENCE [LARGE SCALE GENOMIC DNA]</scope>
</reference>